<reference evidence="3" key="1">
    <citation type="submission" date="2020-02" db="EMBL/GenBank/DDBJ databases">
        <authorList>
            <person name="Meier V. D."/>
        </authorList>
    </citation>
    <scope>NUCLEOTIDE SEQUENCE</scope>
    <source>
        <strain evidence="3">AVDCRST_MAG81</strain>
    </source>
</reference>
<accession>A0A6J4VYD8</accession>
<keyword evidence="1" id="KW-0479">Metal-binding</keyword>
<proteinExistence type="predicted"/>
<protein>
    <submittedName>
        <fullName evidence="3">SWF/SNF family helicase</fullName>
    </submittedName>
</protein>
<evidence type="ECO:0000256" key="1">
    <source>
        <dbReference type="PROSITE-ProRule" id="PRU00325"/>
    </source>
</evidence>
<name>A0A6J4VYD8_9CYAN</name>
<keyword evidence="1" id="KW-0863">Zinc-finger</keyword>
<keyword evidence="3" id="KW-0378">Hydrolase</keyword>
<gene>
    <name evidence="3" type="ORF">AVDCRST_MAG81-4188</name>
</gene>
<dbReference type="GO" id="GO:0004386">
    <property type="term" value="F:helicase activity"/>
    <property type="evidence" value="ECO:0007669"/>
    <property type="project" value="UniProtKB-KW"/>
</dbReference>
<sequence length="280" mass="31619">MAQLSRTWWGQRFIQALEQITDPGRLSRGRSYANGQKMIRFEIKGSSVTAQVRGSVNPYFGVYTEPLYTTEIEMQPLSQDKWSAAIAYIASKASFVSKLLMNEMPDNIEAAFSQLNLHLLPRSCSDFKTNCSCPDWGNPCKHVAGVYYLVAAELDRDPFLLFELRGLDRQTLREELAKSPLGLALVAELDAQGSQALQQSTSYYTRAETVSPGPDIPLKDFWLGTKRLPDTIHPPHQVPVSAVLVKKQGDFPPFWDKEESFIAVMEEFYERVKTKMSDVL</sequence>
<keyword evidence="3" id="KW-0347">Helicase</keyword>
<dbReference type="Pfam" id="PF04434">
    <property type="entry name" value="SWIM"/>
    <property type="match status" value="1"/>
</dbReference>
<keyword evidence="1" id="KW-0862">Zinc</keyword>
<organism evidence="3">
    <name type="scientific">uncultured Synechococcales cyanobacterium</name>
    <dbReference type="NCBI Taxonomy" id="1936017"/>
    <lineage>
        <taxon>Bacteria</taxon>
        <taxon>Bacillati</taxon>
        <taxon>Cyanobacteriota</taxon>
        <taxon>Cyanophyceae</taxon>
        <taxon>Synechococcales</taxon>
        <taxon>environmental samples</taxon>
    </lineage>
</organism>
<dbReference type="PANTHER" id="PTHR38133:SF1">
    <property type="entry name" value="SLR1429 PROTEIN"/>
    <property type="match status" value="1"/>
</dbReference>
<dbReference type="InterPro" id="IPR007527">
    <property type="entry name" value="Znf_SWIM"/>
</dbReference>
<evidence type="ECO:0000313" key="3">
    <source>
        <dbReference type="EMBL" id="CAA9587631.1"/>
    </source>
</evidence>
<dbReference type="PROSITE" id="PS50966">
    <property type="entry name" value="ZF_SWIM"/>
    <property type="match status" value="1"/>
</dbReference>
<dbReference type="PANTHER" id="PTHR38133">
    <property type="entry name" value="SLR1429 PROTEIN"/>
    <property type="match status" value="1"/>
</dbReference>
<feature type="domain" description="SWIM-type" evidence="2">
    <location>
        <begin position="115"/>
        <end position="151"/>
    </location>
</feature>
<keyword evidence="3" id="KW-0067">ATP-binding</keyword>
<dbReference type="EMBL" id="CADCWO010000216">
    <property type="protein sequence ID" value="CAA9587631.1"/>
    <property type="molecule type" value="Genomic_DNA"/>
</dbReference>
<keyword evidence="3" id="KW-0547">Nucleotide-binding</keyword>
<dbReference type="GO" id="GO:0008270">
    <property type="term" value="F:zinc ion binding"/>
    <property type="evidence" value="ECO:0007669"/>
    <property type="project" value="UniProtKB-KW"/>
</dbReference>
<dbReference type="AlphaFoldDB" id="A0A6J4VYD8"/>
<evidence type="ECO:0000259" key="2">
    <source>
        <dbReference type="PROSITE" id="PS50966"/>
    </source>
</evidence>